<dbReference type="InterPro" id="IPR007587">
    <property type="entry name" value="SAPS"/>
</dbReference>
<feature type="compositionally biased region" description="Low complexity" evidence="3">
    <location>
        <begin position="694"/>
        <end position="726"/>
    </location>
</feature>
<sequence>MMFFNFQRFFAGLGSVLDPLLSQENCTLEMILDEDTLQEIKLNGASKFGNFVIKNIDTFNKMIGYLCVNEDEEYNEKTQIRYPFMISEAIGNENGVIIDYLFEADKSNPNYEQNEERRQEFLPKIFDILDRDYLNVTLAGYISKVVCGIIRRRGYDLWRFLSQPEHKSILSNLIKNLDVFHIAEIIEKLIILDTNQEQQENQTNFQEERSDLLRRVIRVFEYKTHQNDITDNCSHIIIEILNKSELFLSVLNIPEKLFAIALNSSSGAVVSVLITLLEAIHRYVQQQQEKNPSFQLSYNQFYPIAQEFKSALLAEKISISAFNTTYGISQQPFSQMKLKLLQLYLSILRINNVELIDQFDHKGIYEILMKFVIQYEFNNQLQIHFFDITTFIFDRPQFENVQEDFLSLNLIQFIIKYNTFEKENIGSLNTQIRRGYVGILSKLSYYFLNKIQNNQEWNQYIEQVLEPVRIIENQYMLGVNPKPKIQMDTNDENMNEMFKNFQKIKNSQNTQQTQIQQQDQQPSLEVEEDTEEIQNTDDQDENVNHPQKDETQEIQETNSKKPEMMIDVDEEELEKVINSPETSPKVVEQIIQFQEQNLKTSPQASEIITDQTVNKYWKAHEGQEHQEPGRKSSQDDIHKHLPDHHDKHKQEEVVNDLQVKHETELKIESHEDMKVEVQEVKVEEINSPEEKQQQQELQQVEQQEQQQVEQQQEQQQGEQQQQQQQQQEEEEEEQQEEVIS</sequence>
<dbReference type="EMBL" id="CAJJDN010000096">
    <property type="protein sequence ID" value="CAD8110700.1"/>
    <property type="molecule type" value="Genomic_DNA"/>
</dbReference>
<dbReference type="GO" id="GO:0019903">
    <property type="term" value="F:protein phosphatase binding"/>
    <property type="evidence" value="ECO:0007669"/>
    <property type="project" value="InterPro"/>
</dbReference>
<feature type="compositionally biased region" description="Basic and acidic residues" evidence="3">
    <location>
        <begin position="618"/>
        <end position="693"/>
    </location>
</feature>
<feature type="compositionally biased region" description="Basic and acidic residues" evidence="3">
    <location>
        <begin position="542"/>
        <end position="551"/>
    </location>
</feature>
<reference evidence="4" key="1">
    <citation type="submission" date="2021-01" db="EMBL/GenBank/DDBJ databases">
        <authorList>
            <consortium name="Genoscope - CEA"/>
            <person name="William W."/>
        </authorList>
    </citation>
    <scope>NUCLEOTIDE SEQUENCE</scope>
</reference>
<evidence type="ECO:0000313" key="4">
    <source>
        <dbReference type="EMBL" id="CAD8110700.1"/>
    </source>
</evidence>
<evidence type="ECO:0000313" key="5">
    <source>
        <dbReference type="Proteomes" id="UP000692954"/>
    </source>
</evidence>
<organism evidence="4 5">
    <name type="scientific">Paramecium sonneborni</name>
    <dbReference type="NCBI Taxonomy" id="65129"/>
    <lineage>
        <taxon>Eukaryota</taxon>
        <taxon>Sar</taxon>
        <taxon>Alveolata</taxon>
        <taxon>Ciliophora</taxon>
        <taxon>Intramacronucleata</taxon>
        <taxon>Oligohymenophorea</taxon>
        <taxon>Peniculida</taxon>
        <taxon>Parameciidae</taxon>
        <taxon>Paramecium</taxon>
    </lineage>
</organism>
<keyword evidence="2" id="KW-0131">Cell cycle</keyword>
<dbReference type="AlphaFoldDB" id="A0A8S1Q7H7"/>
<dbReference type="PANTHER" id="PTHR12634:SF8">
    <property type="entry name" value="FIERY MOUNTAIN, ISOFORM D"/>
    <property type="match status" value="1"/>
</dbReference>
<dbReference type="Proteomes" id="UP000692954">
    <property type="component" value="Unassembled WGS sequence"/>
</dbReference>
<accession>A0A8S1Q7H7</accession>
<feature type="region of interest" description="Disordered" evidence="3">
    <location>
        <begin position="505"/>
        <end position="562"/>
    </location>
</feature>
<gene>
    <name evidence="4" type="ORF">PSON_ATCC_30995.1.T0960135</name>
</gene>
<proteinExistence type="inferred from homology"/>
<comment type="caution">
    <text evidence="4">The sequence shown here is derived from an EMBL/GenBank/DDBJ whole genome shotgun (WGS) entry which is preliminary data.</text>
</comment>
<feature type="compositionally biased region" description="Low complexity" evidence="3">
    <location>
        <begin position="505"/>
        <end position="521"/>
    </location>
</feature>
<evidence type="ECO:0000256" key="3">
    <source>
        <dbReference type="SAM" id="MobiDB-lite"/>
    </source>
</evidence>
<comment type="similarity">
    <text evidence="1">Belongs to the SAPS family.</text>
</comment>
<feature type="region of interest" description="Disordered" evidence="3">
    <location>
        <begin position="618"/>
        <end position="740"/>
    </location>
</feature>
<feature type="compositionally biased region" description="Acidic residues" evidence="3">
    <location>
        <begin position="727"/>
        <end position="740"/>
    </location>
</feature>
<dbReference type="OrthoDB" id="295029at2759"/>
<dbReference type="PANTHER" id="PTHR12634">
    <property type="entry name" value="SIT4 YEAST -ASSOCIATING PROTEIN-RELATED"/>
    <property type="match status" value="1"/>
</dbReference>
<feature type="compositionally biased region" description="Acidic residues" evidence="3">
    <location>
        <begin position="525"/>
        <end position="541"/>
    </location>
</feature>
<protein>
    <submittedName>
        <fullName evidence="4">Uncharacterized protein</fullName>
    </submittedName>
</protein>
<keyword evidence="5" id="KW-1185">Reference proteome</keyword>
<dbReference type="GO" id="GO:0019888">
    <property type="term" value="F:protein phosphatase regulator activity"/>
    <property type="evidence" value="ECO:0007669"/>
    <property type="project" value="TreeGrafter"/>
</dbReference>
<evidence type="ECO:0000256" key="1">
    <source>
        <dbReference type="ARBA" id="ARBA00006180"/>
    </source>
</evidence>
<name>A0A8S1Q7H7_9CILI</name>
<evidence type="ECO:0000256" key="2">
    <source>
        <dbReference type="ARBA" id="ARBA00023306"/>
    </source>
</evidence>